<dbReference type="InterPro" id="IPR020287">
    <property type="entry name" value="Tail_sheath_C"/>
</dbReference>
<evidence type="ECO:0000259" key="2">
    <source>
        <dbReference type="Pfam" id="PF17482"/>
    </source>
</evidence>
<evidence type="ECO:0000313" key="3">
    <source>
        <dbReference type="EMBL" id="THH39415.1"/>
    </source>
</evidence>
<sequence length="494" mass="53382">MSNYRRPGVYVEEITTFPPSVAAVETALPAFIGYTVKRPERPLLAGMDPTTAEEDRPPQPIRIGSLLEFEELFGRGRPPAINEVLLDENLQFVSADLSQDFYLYPAVQLFYANGGGDCFIVSVGELLVDTTTPQSGDFTQGLDALATWDEPTILLFPDAVSLTGGTHPIYALQDAALKQCQDLKDRVAILDLPEDDTDGADFRDNTGTVGLSYGAAYTPWLVTSLPKPIDANVLDDAGAVFKIGAGGTAQDLSATLIAEEQPLLTAVTGATTPQAVADAELTLYQQSSTYRSILRGLNNAQINVPPSGAVAGLYAMVDRTRGVWKAPANVSVTAADGLTEVFSQSELGDLNVDVTAGKSINAIRQFTGRGILVYGARTLAGNDGEYRYVSVRRLMNMLEESIQKATAQFVFEPNDANTWTRVRAMIENFLTLLWRDGALQGAKQEHAFRVAIGLGQTMTPQDVVDGRMIVTIAVAPVRPAEFIILKFMQHLPTS</sequence>
<gene>
    <name evidence="3" type="ORF">E4021_11725</name>
</gene>
<protein>
    <submittedName>
        <fullName evidence="3">Phage tail sheath family protein</fullName>
    </submittedName>
</protein>
<evidence type="ECO:0000313" key="4">
    <source>
        <dbReference type="Proteomes" id="UP000308528"/>
    </source>
</evidence>
<name>A0A4S4NKE1_9BACT</name>
<comment type="caution">
    <text evidence="3">The sequence shown here is derived from an EMBL/GenBank/DDBJ whole genome shotgun (WGS) entry which is preliminary data.</text>
</comment>
<accession>A0A4S4NKE1</accession>
<dbReference type="PANTHER" id="PTHR35861:SF1">
    <property type="entry name" value="PHAGE TAIL SHEATH PROTEIN"/>
    <property type="match status" value="1"/>
</dbReference>
<dbReference type="InterPro" id="IPR052042">
    <property type="entry name" value="Tail_sheath_structural"/>
</dbReference>
<organism evidence="3 4">
    <name type="scientific">Neolewinella litorea</name>
    <dbReference type="NCBI Taxonomy" id="2562452"/>
    <lineage>
        <taxon>Bacteria</taxon>
        <taxon>Pseudomonadati</taxon>
        <taxon>Bacteroidota</taxon>
        <taxon>Saprospiria</taxon>
        <taxon>Saprospirales</taxon>
        <taxon>Lewinellaceae</taxon>
        <taxon>Neolewinella</taxon>
    </lineage>
</organism>
<dbReference type="PANTHER" id="PTHR35861">
    <property type="match status" value="1"/>
</dbReference>
<dbReference type="Gene3D" id="3.40.50.11780">
    <property type="match status" value="1"/>
</dbReference>
<keyword evidence="4" id="KW-1185">Reference proteome</keyword>
<comment type="similarity">
    <text evidence="1">Belongs to the myoviridae tail sheath protein family.</text>
</comment>
<dbReference type="Pfam" id="PF17482">
    <property type="entry name" value="Phage_sheath_1C"/>
    <property type="match status" value="1"/>
</dbReference>
<dbReference type="OrthoDB" id="9767864at2"/>
<dbReference type="RefSeq" id="WP_136459548.1">
    <property type="nucleotide sequence ID" value="NZ_SRSF01000004.1"/>
</dbReference>
<reference evidence="3 4" key="1">
    <citation type="submission" date="2019-04" db="EMBL/GenBank/DDBJ databases">
        <title>Lewinella litorea sp. nov., isolated from a marine sand.</title>
        <authorList>
            <person name="Yoon J.-H."/>
        </authorList>
    </citation>
    <scope>NUCLEOTIDE SEQUENCE [LARGE SCALE GENOMIC DNA]</scope>
    <source>
        <strain evidence="3 4">HSMS-39</strain>
    </source>
</reference>
<dbReference type="EMBL" id="SRSF01000004">
    <property type="protein sequence ID" value="THH39415.1"/>
    <property type="molecule type" value="Genomic_DNA"/>
</dbReference>
<dbReference type="AlphaFoldDB" id="A0A4S4NKE1"/>
<evidence type="ECO:0000256" key="1">
    <source>
        <dbReference type="ARBA" id="ARBA00008005"/>
    </source>
</evidence>
<dbReference type="Proteomes" id="UP000308528">
    <property type="component" value="Unassembled WGS sequence"/>
</dbReference>
<feature type="domain" description="Tail sheath protein C-terminal" evidence="2">
    <location>
        <begin position="384"/>
        <end position="486"/>
    </location>
</feature>
<proteinExistence type="inferred from homology"/>